<evidence type="ECO:0000313" key="8">
    <source>
        <dbReference type="EMBL" id="KMO76872.1"/>
    </source>
</evidence>
<comment type="subcellular location">
    <subcellularLocation>
        <location evidence="1">Membrane</location>
        <topology evidence="1">Multi-pass membrane protein</topology>
    </subcellularLocation>
</comment>
<evidence type="ECO:0000256" key="6">
    <source>
        <dbReference type="SAM" id="Phobius"/>
    </source>
</evidence>
<proteinExistence type="predicted"/>
<feature type="transmembrane region" description="Helical" evidence="6">
    <location>
        <begin position="56"/>
        <end position="75"/>
    </location>
</feature>
<evidence type="ECO:0000256" key="1">
    <source>
        <dbReference type="ARBA" id="ARBA00004141"/>
    </source>
</evidence>
<keyword evidence="9" id="KW-1185">Reference proteome</keyword>
<dbReference type="Gene3D" id="1.20.120.350">
    <property type="entry name" value="Voltage-gated potassium channels. Chain C"/>
    <property type="match status" value="1"/>
</dbReference>
<accession>A0A0J6W5I4</accession>
<gene>
    <name evidence="8" type="ORF">MCHLDSM_03021</name>
</gene>
<evidence type="ECO:0000256" key="2">
    <source>
        <dbReference type="ARBA" id="ARBA00022692"/>
    </source>
</evidence>
<feature type="domain" description="Ion transport" evidence="7">
    <location>
        <begin position="24"/>
        <end position="126"/>
    </location>
</feature>
<evidence type="ECO:0000259" key="7">
    <source>
        <dbReference type="Pfam" id="PF00520"/>
    </source>
</evidence>
<keyword evidence="3 6" id="KW-1133">Transmembrane helix</keyword>
<feature type="transmembrane region" description="Helical" evidence="6">
    <location>
        <begin position="25"/>
        <end position="44"/>
    </location>
</feature>
<evidence type="ECO:0000256" key="5">
    <source>
        <dbReference type="SAM" id="MobiDB-lite"/>
    </source>
</evidence>
<dbReference type="AlphaFoldDB" id="A0A0J6W5I4"/>
<dbReference type="GO" id="GO:0016020">
    <property type="term" value="C:membrane"/>
    <property type="evidence" value="ECO:0007669"/>
    <property type="project" value="UniProtKB-SubCell"/>
</dbReference>
<evidence type="ECO:0000256" key="4">
    <source>
        <dbReference type="ARBA" id="ARBA00023136"/>
    </source>
</evidence>
<evidence type="ECO:0000256" key="3">
    <source>
        <dbReference type="ARBA" id="ARBA00022989"/>
    </source>
</evidence>
<dbReference type="STRING" id="37916.MCHLDSM_03021"/>
<protein>
    <submittedName>
        <fullName evidence="8">Ion transport protein</fullName>
    </submittedName>
</protein>
<name>A0A0J6W5I4_9MYCO</name>
<organism evidence="8 9">
    <name type="scientific">Mycolicibacterium chlorophenolicum</name>
    <dbReference type="NCBI Taxonomy" id="37916"/>
    <lineage>
        <taxon>Bacteria</taxon>
        <taxon>Bacillati</taxon>
        <taxon>Actinomycetota</taxon>
        <taxon>Actinomycetes</taxon>
        <taxon>Mycobacteriales</taxon>
        <taxon>Mycobacteriaceae</taxon>
        <taxon>Mycolicibacterium</taxon>
    </lineage>
</organism>
<dbReference type="Proteomes" id="UP000036513">
    <property type="component" value="Unassembled WGS sequence"/>
</dbReference>
<feature type="transmembrane region" description="Helical" evidence="6">
    <location>
        <begin position="81"/>
        <end position="103"/>
    </location>
</feature>
<dbReference type="EMBL" id="JYNL01000023">
    <property type="protein sequence ID" value="KMO76872.1"/>
    <property type="molecule type" value="Genomic_DNA"/>
</dbReference>
<reference evidence="8 9" key="1">
    <citation type="journal article" date="2015" name="Genome Biol. Evol.">
        <title>Characterization of Three Mycobacterium spp. with Potential Use in Bioremediation by Genome Sequencing and Comparative Genomics.</title>
        <authorList>
            <person name="Das S."/>
            <person name="Pettersson B.M."/>
            <person name="Behra P.R."/>
            <person name="Ramesh M."/>
            <person name="Dasgupta S."/>
            <person name="Bhattacharya A."/>
            <person name="Kirsebom L.A."/>
        </authorList>
    </citation>
    <scope>NUCLEOTIDE SEQUENCE [LARGE SCALE GENOMIC DNA]</scope>
    <source>
        <strain evidence="8 9">DSM 43826</strain>
    </source>
</reference>
<keyword evidence="2 6" id="KW-0812">Transmembrane</keyword>
<keyword evidence="4 6" id="KW-0472">Membrane</keyword>
<comment type="caution">
    <text evidence="8">The sequence shown here is derived from an EMBL/GenBank/DDBJ whole genome shotgun (WGS) entry which is preliminary data.</text>
</comment>
<dbReference type="InterPro" id="IPR027359">
    <property type="entry name" value="Volt_channel_dom_sf"/>
</dbReference>
<dbReference type="InterPro" id="IPR005821">
    <property type="entry name" value="Ion_trans_dom"/>
</dbReference>
<dbReference type="PATRIC" id="fig|37916.4.peg.2948"/>
<evidence type="ECO:0000313" key="9">
    <source>
        <dbReference type="Proteomes" id="UP000036513"/>
    </source>
</evidence>
<dbReference type="SUPFAM" id="SSF81324">
    <property type="entry name" value="Voltage-gated potassium channels"/>
    <property type="match status" value="1"/>
</dbReference>
<feature type="region of interest" description="Disordered" evidence="5">
    <location>
        <begin position="1"/>
        <end position="20"/>
    </location>
</feature>
<sequence length="133" mass="14654">MATSSRETQKEGPRPGGGLPRIERVVTAAIVANAGVFVWGLIDHHHERLAETIEHGILALFIVELVVTMAVQRAAFWRNPWHVFDVVVIAASLLPLLPGAAVLRVARLAKTAKLLHLARHTVQLRTGELMPRR</sequence>
<dbReference type="Pfam" id="PF00520">
    <property type="entry name" value="Ion_trans"/>
    <property type="match status" value="1"/>
</dbReference>
<dbReference type="GO" id="GO:0005216">
    <property type="term" value="F:monoatomic ion channel activity"/>
    <property type="evidence" value="ECO:0007669"/>
    <property type="project" value="InterPro"/>
</dbReference>